<sequence>MSSKVTTLVVDEVWDHSSSPSVQISHYLYLLLFMFYNPHARTMLRIKTLHGVIQRVLKEEEEGKRSKTTASASTQTVTKKKRTKGTTTVSSSTQTIAEEKEAKSESTVSTSTQTETEEKGTKGKATVSSSTQTIGEEKEAKSEATVSTFTQTVTEEKGTKGAISISTQTVTELEPPKPVAVATTQKKKSRSKSVRVVTDENAAGPSQPAEETEIEIITRSLSLGELRDLRREFTRQTNESILTWLLRIWDAAANDTILDGIEARQLGSLSRDVIYAATGISCVISLRKVKTSMANRGLQSGAGLIHHVEEESLTSCWARAGEKLAGVNPTPKSELTGKEMAFRISPLVAWQWDHEHPLE</sequence>
<dbReference type="PANTHER" id="PTHR48195:SF1">
    <property type="entry name" value="RIKEN CDNA 2410002F23 GENE"/>
    <property type="match status" value="1"/>
</dbReference>
<feature type="compositionally biased region" description="Low complexity" evidence="1">
    <location>
        <begin position="85"/>
        <end position="95"/>
    </location>
</feature>
<proteinExistence type="predicted"/>
<dbReference type="EMBL" id="SWJQ01000600">
    <property type="protein sequence ID" value="TRZ12371.1"/>
    <property type="molecule type" value="Genomic_DNA"/>
</dbReference>
<dbReference type="OrthoDB" id="9906618at2759"/>
<protein>
    <submittedName>
        <fullName evidence="2">Uncharacterized protein</fullName>
    </submittedName>
</protein>
<organism evidence="2 3">
    <name type="scientific">Zosterops borbonicus</name>
    <dbReference type="NCBI Taxonomy" id="364589"/>
    <lineage>
        <taxon>Eukaryota</taxon>
        <taxon>Metazoa</taxon>
        <taxon>Chordata</taxon>
        <taxon>Craniata</taxon>
        <taxon>Vertebrata</taxon>
        <taxon>Euteleostomi</taxon>
        <taxon>Archelosauria</taxon>
        <taxon>Archosauria</taxon>
        <taxon>Dinosauria</taxon>
        <taxon>Saurischia</taxon>
        <taxon>Theropoda</taxon>
        <taxon>Coelurosauria</taxon>
        <taxon>Aves</taxon>
        <taxon>Neognathae</taxon>
        <taxon>Neoaves</taxon>
        <taxon>Telluraves</taxon>
        <taxon>Australaves</taxon>
        <taxon>Passeriformes</taxon>
        <taxon>Sylvioidea</taxon>
        <taxon>Zosteropidae</taxon>
        <taxon>Zosterops</taxon>
    </lineage>
</organism>
<dbReference type="AlphaFoldDB" id="A0A8K1G6A9"/>
<gene>
    <name evidence="2" type="ORF">HGM15179_014745</name>
</gene>
<feature type="region of interest" description="Disordered" evidence="1">
    <location>
        <begin position="176"/>
        <end position="211"/>
    </location>
</feature>
<evidence type="ECO:0000313" key="3">
    <source>
        <dbReference type="Proteomes" id="UP000796761"/>
    </source>
</evidence>
<accession>A0A8K1G6A9</accession>
<dbReference type="Proteomes" id="UP000796761">
    <property type="component" value="Unassembled WGS sequence"/>
</dbReference>
<feature type="region of interest" description="Disordered" evidence="1">
    <location>
        <begin position="59"/>
        <end position="147"/>
    </location>
</feature>
<keyword evidence="3" id="KW-1185">Reference proteome</keyword>
<dbReference type="InterPro" id="IPR053270">
    <property type="entry name" value="Fv1_restriction_factor"/>
</dbReference>
<name>A0A8K1G6A9_9PASS</name>
<reference evidence="2" key="1">
    <citation type="submission" date="2019-04" db="EMBL/GenBank/DDBJ databases">
        <title>Genome assembly of Zosterops borbonicus 15179.</title>
        <authorList>
            <person name="Leroy T."/>
            <person name="Anselmetti Y."/>
            <person name="Tilak M.-K."/>
            <person name="Nabholz B."/>
        </authorList>
    </citation>
    <scope>NUCLEOTIDE SEQUENCE</scope>
    <source>
        <strain evidence="2">HGM_15179</strain>
        <tissue evidence="2">Muscle</tissue>
    </source>
</reference>
<evidence type="ECO:0000313" key="2">
    <source>
        <dbReference type="EMBL" id="TRZ12371.1"/>
    </source>
</evidence>
<comment type="caution">
    <text evidence="2">The sequence shown here is derived from an EMBL/GenBank/DDBJ whole genome shotgun (WGS) entry which is preliminary data.</text>
</comment>
<evidence type="ECO:0000256" key="1">
    <source>
        <dbReference type="SAM" id="MobiDB-lite"/>
    </source>
</evidence>
<dbReference type="GO" id="GO:0009615">
    <property type="term" value="P:response to virus"/>
    <property type="evidence" value="ECO:0007669"/>
    <property type="project" value="TreeGrafter"/>
</dbReference>
<dbReference type="PANTHER" id="PTHR48195">
    <property type="entry name" value="FRIEND VIRUS SUSCEPTIBILITY PROTEIN 1"/>
    <property type="match status" value="1"/>
</dbReference>
<dbReference type="GO" id="GO:0005794">
    <property type="term" value="C:Golgi apparatus"/>
    <property type="evidence" value="ECO:0007669"/>
    <property type="project" value="TreeGrafter"/>
</dbReference>
<feature type="compositionally biased region" description="Low complexity" evidence="1">
    <location>
        <begin position="105"/>
        <end position="114"/>
    </location>
</feature>